<evidence type="ECO:0000313" key="1">
    <source>
        <dbReference type="EMBL" id="KKN16456.1"/>
    </source>
</evidence>
<accession>A0A0F9QTL3</accession>
<gene>
    <name evidence="1" type="ORF">LCGC14_0975650</name>
</gene>
<protein>
    <submittedName>
        <fullName evidence="1">Uncharacterized protein</fullName>
    </submittedName>
</protein>
<dbReference type="EMBL" id="LAZR01003612">
    <property type="protein sequence ID" value="KKN16456.1"/>
    <property type="molecule type" value="Genomic_DNA"/>
</dbReference>
<name>A0A0F9QTL3_9ZZZZ</name>
<reference evidence="1" key="1">
    <citation type="journal article" date="2015" name="Nature">
        <title>Complex archaea that bridge the gap between prokaryotes and eukaryotes.</title>
        <authorList>
            <person name="Spang A."/>
            <person name="Saw J.H."/>
            <person name="Jorgensen S.L."/>
            <person name="Zaremba-Niedzwiedzka K."/>
            <person name="Martijn J."/>
            <person name="Lind A.E."/>
            <person name="van Eijk R."/>
            <person name="Schleper C."/>
            <person name="Guy L."/>
            <person name="Ettema T.J."/>
        </authorList>
    </citation>
    <scope>NUCLEOTIDE SEQUENCE</scope>
</reference>
<proteinExistence type="predicted"/>
<organism evidence="1">
    <name type="scientific">marine sediment metagenome</name>
    <dbReference type="NCBI Taxonomy" id="412755"/>
    <lineage>
        <taxon>unclassified sequences</taxon>
        <taxon>metagenomes</taxon>
        <taxon>ecological metagenomes</taxon>
    </lineage>
</organism>
<dbReference type="AlphaFoldDB" id="A0A0F9QTL3"/>
<comment type="caution">
    <text evidence="1">The sequence shown here is derived from an EMBL/GenBank/DDBJ whole genome shotgun (WGS) entry which is preliminary data.</text>
</comment>
<sequence>MGFKGWLRARLGVDEAVNARVIQGLMAMGAVLNAINEEALALDTRGSRALGELRQHAEHKKKGLQLGVLCLRCGDPVVYDFYCEPHLPPEIRKVWEEAVAEDGEFDWDEEAEEYGGR</sequence>